<accession>A0A0F9DJM2</accession>
<protein>
    <submittedName>
        <fullName evidence="1">Uncharacterized protein</fullName>
    </submittedName>
</protein>
<proteinExistence type="predicted"/>
<gene>
    <name evidence="1" type="ORF">LCGC14_2538160</name>
</gene>
<sequence>MNNNVKENMAYAKKYHYKVLVYKCNACDNVIEVETDLDHYDLNCLYCNKKMILIK</sequence>
<comment type="caution">
    <text evidence="1">The sequence shown here is derived from an EMBL/GenBank/DDBJ whole genome shotgun (WGS) entry which is preliminary data.</text>
</comment>
<dbReference type="EMBL" id="LAZR01041356">
    <property type="protein sequence ID" value="KKL12198.1"/>
    <property type="molecule type" value="Genomic_DNA"/>
</dbReference>
<dbReference type="AlphaFoldDB" id="A0A0F9DJM2"/>
<evidence type="ECO:0000313" key="1">
    <source>
        <dbReference type="EMBL" id="KKL12198.1"/>
    </source>
</evidence>
<organism evidence="1">
    <name type="scientific">marine sediment metagenome</name>
    <dbReference type="NCBI Taxonomy" id="412755"/>
    <lineage>
        <taxon>unclassified sequences</taxon>
        <taxon>metagenomes</taxon>
        <taxon>ecological metagenomes</taxon>
    </lineage>
</organism>
<name>A0A0F9DJM2_9ZZZZ</name>
<reference evidence="1" key="1">
    <citation type="journal article" date="2015" name="Nature">
        <title>Complex archaea that bridge the gap between prokaryotes and eukaryotes.</title>
        <authorList>
            <person name="Spang A."/>
            <person name="Saw J.H."/>
            <person name="Jorgensen S.L."/>
            <person name="Zaremba-Niedzwiedzka K."/>
            <person name="Martijn J."/>
            <person name="Lind A.E."/>
            <person name="van Eijk R."/>
            <person name="Schleper C."/>
            <person name="Guy L."/>
            <person name="Ettema T.J."/>
        </authorList>
    </citation>
    <scope>NUCLEOTIDE SEQUENCE</scope>
</reference>